<dbReference type="AlphaFoldDB" id="A0AAU7DIX6"/>
<gene>
    <name evidence="2" type="ORF">P8935_20960</name>
</gene>
<sequence length="462" mass="50538">MADYQSSNLNYGIRYEYRQPYVEANNNASNFDRSSLDILIANRGSNSRSLVDSNKANVMPRVGAAYMIDNATTVRSGFGMFYTAENDAREDILTKNYPFFTQDEYVNSPYYFAYNLDTGIARSTTVGLPSGASSIDLTKVPGAGNETVYSEPKNFPDGYSEMYNLTVQRMLPENISLEAGYVGGQSHKLSYAVGNYNVGNHLSNKIGKVQTLLPVGKSNYSALQAKVERLYGNGWSVLAAYTYAHSLDNGPAPFDLTSSSAPQNPFNLDPEYATSAADIKHNVTLSNQIELPFGRGKRYLHSARPLIDALVGGWQLNSIASFHTGTPVNIIANAGYADYPGLRPNLVTGQNPTLPPHLRTITQWFNTAAFTNTPGQSNSDPIPGNAGRNLVRGPGYTNEDFSLFKNFSLPETMNLQFRAEGFNLLNTPHFSNPNASRNSGSFGSITSASGPRIMQFALKLVY</sequence>
<name>A0AAU7DIX6_9BACT</name>
<evidence type="ECO:0000313" key="2">
    <source>
        <dbReference type="EMBL" id="XBH17030.1"/>
    </source>
</evidence>
<dbReference type="InterPro" id="IPR057601">
    <property type="entry name" value="Oar-like_b-barrel"/>
</dbReference>
<proteinExistence type="predicted"/>
<evidence type="ECO:0000259" key="1">
    <source>
        <dbReference type="Pfam" id="PF25183"/>
    </source>
</evidence>
<organism evidence="2">
    <name type="scientific">Telmatobacter sp. DSM 110680</name>
    <dbReference type="NCBI Taxonomy" id="3036704"/>
    <lineage>
        <taxon>Bacteria</taxon>
        <taxon>Pseudomonadati</taxon>
        <taxon>Acidobacteriota</taxon>
        <taxon>Terriglobia</taxon>
        <taxon>Terriglobales</taxon>
        <taxon>Acidobacteriaceae</taxon>
        <taxon>Telmatobacter</taxon>
    </lineage>
</organism>
<accession>A0AAU7DIX6</accession>
<dbReference type="Pfam" id="PF25183">
    <property type="entry name" value="OMP_b-brl_4"/>
    <property type="match status" value="1"/>
</dbReference>
<reference evidence="2" key="1">
    <citation type="submission" date="2023-03" db="EMBL/GenBank/DDBJ databases">
        <title>Edaphobacter sp.</title>
        <authorList>
            <person name="Huber K.J."/>
            <person name="Papendorf J."/>
            <person name="Pilke C."/>
            <person name="Bunk B."/>
            <person name="Sproeer C."/>
            <person name="Pester M."/>
        </authorList>
    </citation>
    <scope>NUCLEOTIDE SEQUENCE</scope>
    <source>
        <strain evidence="2">DSM 110680</strain>
    </source>
</reference>
<dbReference type="EMBL" id="CP121196">
    <property type="protein sequence ID" value="XBH17030.1"/>
    <property type="molecule type" value="Genomic_DNA"/>
</dbReference>
<feature type="domain" description="TonB-dependent transporter Oar-like beta-barrel" evidence="1">
    <location>
        <begin position="9"/>
        <end position="455"/>
    </location>
</feature>
<protein>
    <recommendedName>
        <fullName evidence="1">TonB-dependent transporter Oar-like beta-barrel domain-containing protein</fullName>
    </recommendedName>
</protein>
<dbReference type="RefSeq" id="WP_348262262.1">
    <property type="nucleotide sequence ID" value="NZ_CP121196.1"/>
</dbReference>
<dbReference type="SUPFAM" id="SSF56935">
    <property type="entry name" value="Porins"/>
    <property type="match status" value="1"/>
</dbReference>